<dbReference type="Proteomes" id="UP001163603">
    <property type="component" value="Chromosome 1"/>
</dbReference>
<organism evidence="1 2">
    <name type="scientific">Pistacia integerrima</name>
    <dbReference type="NCBI Taxonomy" id="434235"/>
    <lineage>
        <taxon>Eukaryota</taxon>
        <taxon>Viridiplantae</taxon>
        <taxon>Streptophyta</taxon>
        <taxon>Embryophyta</taxon>
        <taxon>Tracheophyta</taxon>
        <taxon>Spermatophyta</taxon>
        <taxon>Magnoliopsida</taxon>
        <taxon>eudicotyledons</taxon>
        <taxon>Gunneridae</taxon>
        <taxon>Pentapetalae</taxon>
        <taxon>rosids</taxon>
        <taxon>malvids</taxon>
        <taxon>Sapindales</taxon>
        <taxon>Anacardiaceae</taxon>
        <taxon>Pistacia</taxon>
    </lineage>
</organism>
<dbReference type="EMBL" id="CM047736">
    <property type="protein sequence ID" value="KAJ0053254.1"/>
    <property type="molecule type" value="Genomic_DNA"/>
</dbReference>
<evidence type="ECO:0000313" key="2">
    <source>
        <dbReference type="Proteomes" id="UP001163603"/>
    </source>
</evidence>
<name>A0ACC0ZN35_9ROSI</name>
<proteinExistence type="predicted"/>
<protein>
    <submittedName>
        <fullName evidence="1">Uncharacterized protein</fullName>
    </submittedName>
</protein>
<evidence type="ECO:0000313" key="1">
    <source>
        <dbReference type="EMBL" id="KAJ0053254.1"/>
    </source>
</evidence>
<gene>
    <name evidence="1" type="ORF">Pint_01264</name>
</gene>
<reference evidence="2" key="1">
    <citation type="journal article" date="2023" name="G3 (Bethesda)">
        <title>Genome assembly and association tests identify interacting loci associated with vigor, precocity, and sex in interspecific pistachio rootstocks.</title>
        <authorList>
            <person name="Palmer W."/>
            <person name="Jacygrad E."/>
            <person name="Sagayaradj S."/>
            <person name="Cavanaugh K."/>
            <person name="Han R."/>
            <person name="Bertier L."/>
            <person name="Beede B."/>
            <person name="Kafkas S."/>
            <person name="Golino D."/>
            <person name="Preece J."/>
            <person name="Michelmore R."/>
        </authorList>
    </citation>
    <scope>NUCLEOTIDE SEQUENCE [LARGE SCALE GENOMIC DNA]</scope>
</reference>
<comment type="caution">
    <text evidence="1">The sequence shown here is derived from an EMBL/GenBank/DDBJ whole genome shotgun (WGS) entry which is preliminary data.</text>
</comment>
<sequence length="445" mass="49716">MDRRRTGSPVYGRQWSGGSSSSGSPSPAHPQSRLQPAVSSIKRNQNVAAKAAAQRLAQVMATQTAAGTGDDEDDDDQEDDLSFRFPLGRNFVEHAASVRSTSAGRPSTMSVRTTTLMPPSRPSVRTPVSIPPIEPPTHRNRDKRFSSDISLLNTKDAGDQREASALRDEVSASLKLIYIYKLRLDMLQEENDSLLDKHAVQLRHAEERREESEARARELEKQLTPCQRLMQRLDFTTSIYPTSPILSKKSNLETVSPPENPLSPSPFTRLGKLGCPYSQQVAGRDRGTIAREVRSSGMAGEFRFGLGFGRSGMADMAGCFSWRRCVSRSQTVEHEGSSFTSKRGNLYMTLRLDYCLSCILFSDDLPELCQQQNILHYRLLLRQQSKRTDGKDGEVVALRSEIQNLKDEAATAVEQLQEAESETKALRSMTQRMILTQEEMFVHCI</sequence>
<accession>A0ACC0ZN35</accession>
<keyword evidence="2" id="KW-1185">Reference proteome</keyword>